<sequence length="665" mass="72740">MPLAAGTRLGPYEIAAPLGAGGMGEVYRARDTRLGREVAIKGLPEAFAQNPERLARFEREARLLASLNHPNIAGIFGLEDAAGTPYLVLELVEGETLAQRLARGPLSVRETLEVCGQIAGAIETAHERAIVHRDLKPGNVMLTPSRTVKVLDFGLAKGGATESGSSADFSVSPTLALSATGAGVILGTASYMSPEQARGQNVDRRTDVWALGCLLFECLVGRQAFAGETVSDVIARILERDPEWNVIPAGVPARLREVVRRCLIKNSDGRPRDIGDLRRELSAIAQELSSVSGIQASPATAPSLAVLYFENLASDKESEYFCAGITEDILTDLSKIKGLKVASRNAVGRYRGAPTDIPKVAAELGVQAVLEGSVRRAGDRVRISAQLINASDGFHLWAERYDRTLADVFAVQEEIASSIASALRVALTPAESERLVEDRPKEVRAYDLYLKGRERYGSYTDQSLHEALELFQEATAADPGYALAWAGIADCYGQLCQWGKEADLPELTRLGLEAARRAISLNPRVPEAYKAEALNLRFAGDLAACRSALIKALEVNPRFLPALIKSRGRRHEPRRRRGCRALHSSGARSRPSGPILDYLDRLPHERHRSRRRDDRRVRAFAEALRRFVLHHRLPYPEGHHLLRPRRSGGHRADHARGPRGRSAAR</sequence>
<dbReference type="SMART" id="SM00220">
    <property type="entry name" value="S_TKc"/>
    <property type="match status" value="1"/>
</dbReference>
<evidence type="ECO:0000259" key="7">
    <source>
        <dbReference type="PROSITE" id="PS50011"/>
    </source>
</evidence>
<dbReference type="PANTHER" id="PTHR43289:SF6">
    <property type="entry name" value="SERINE_THREONINE-PROTEIN KINASE NEKL-3"/>
    <property type="match status" value="1"/>
</dbReference>
<dbReference type="EMBL" id="VBOY01000078">
    <property type="protein sequence ID" value="TMQ64888.1"/>
    <property type="molecule type" value="Genomic_DNA"/>
</dbReference>
<accession>A0A538TMN6</accession>
<evidence type="ECO:0000256" key="2">
    <source>
        <dbReference type="ARBA" id="ARBA00022741"/>
    </source>
</evidence>
<dbReference type="Proteomes" id="UP000316609">
    <property type="component" value="Unassembled WGS sequence"/>
</dbReference>
<evidence type="ECO:0000256" key="6">
    <source>
        <dbReference type="SAM" id="MobiDB-lite"/>
    </source>
</evidence>
<dbReference type="InterPro" id="IPR011990">
    <property type="entry name" value="TPR-like_helical_dom_sf"/>
</dbReference>
<dbReference type="InterPro" id="IPR011009">
    <property type="entry name" value="Kinase-like_dom_sf"/>
</dbReference>
<dbReference type="Gene3D" id="3.30.200.20">
    <property type="entry name" value="Phosphorylase Kinase, domain 1"/>
    <property type="match status" value="1"/>
</dbReference>
<evidence type="ECO:0000256" key="3">
    <source>
        <dbReference type="ARBA" id="ARBA00022777"/>
    </source>
</evidence>
<name>A0A538TMN6_UNCEI</name>
<evidence type="ECO:0000256" key="5">
    <source>
        <dbReference type="PROSITE-ProRule" id="PRU10141"/>
    </source>
</evidence>
<dbReference type="InterPro" id="IPR008271">
    <property type="entry name" value="Ser/Thr_kinase_AS"/>
</dbReference>
<dbReference type="AlphaFoldDB" id="A0A538TMN6"/>
<keyword evidence="4 5" id="KW-0067">ATP-binding</keyword>
<feature type="region of interest" description="Disordered" evidence="6">
    <location>
        <begin position="638"/>
        <end position="665"/>
    </location>
</feature>
<keyword evidence="1" id="KW-0808">Transferase</keyword>
<protein>
    <submittedName>
        <fullName evidence="8">Protein kinase</fullName>
    </submittedName>
</protein>
<dbReference type="Gene3D" id="1.25.40.10">
    <property type="entry name" value="Tetratricopeptide repeat domain"/>
    <property type="match status" value="1"/>
</dbReference>
<evidence type="ECO:0000256" key="1">
    <source>
        <dbReference type="ARBA" id="ARBA00022679"/>
    </source>
</evidence>
<dbReference type="InterPro" id="IPR000719">
    <property type="entry name" value="Prot_kinase_dom"/>
</dbReference>
<dbReference type="PROSITE" id="PS50011">
    <property type="entry name" value="PROTEIN_KINASE_DOM"/>
    <property type="match status" value="1"/>
</dbReference>
<feature type="domain" description="Protein kinase" evidence="7">
    <location>
        <begin position="12"/>
        <end position="284"/>
    </location>
</feature>
<dbReference type="GO" id="GO:0005524">
    <property type="term" value="F:ATP binding"/>
    <property type="evidence" value="ECO:0007669"/>
    <property type="project" value="UniProtKB-UniRule"/>
</dbReference>
<gene>
    <name evidence="8" type="ORF">E6K78_08580</name>
</gene>
<dbReference type="Pfam" id="PF00069">
    <property type="entry name" value="Pkinase"/>
    <property type="match status" value="1"/>
</dbReference>
<proteinExistence type="predicted"/>
<evidence type="ECO:0000313" key="8">
    <source>
        <dbReference type="EMBL" id="TMQ64888.1"/>
    </source>
</evidence>
<reference evidence="8 9" key="1">
    <citation type="journal article" date="2019" name="Nat. Microbiol.">
        <title>Mediterranean grassland soil C-N compound turnover is dependent on rainfall and depth, and is mediated by genomically divergent microorganisms.</title>
        <authorList>
            <person name="Diamond S."/>
            <person name="Andeer P.F."/>
            <person name="Li Z."/>
            <person name="Crits-Christoph A."/>
            <person name="Burstein D."/>
            <person name="Anantharaman K."/>
            <person name="Lane K.R."/>
            <person name="Thomas B.C."/>
            <person name="Pan C."/>
            <person name="Northen T.R."/>
            <person name="Banfield J.F."/>
        </authorList>
    </citation>
    <scope>NUCLEOTIDE SEQUENCE [LARGE SCALE GENOMIC DNA]</scope>
    <source>
        <strain evidence="8">WS_8</strain>
    </source>
</reference>
<dbReference type="Gene3D" id="1.10.510.10">
    <property type="entry name" value="Transferase(Phosphotransferase) domain 1"/>
    <property type="match status" value="1"/>
</dbReference>
<dbReference type="SUPFAM" id="SSF56112">
    <property type="entry name" value="Protein kinase-like (PK-like)"/>
    <property type="match status" value="1"/>
</dbReference>
<dbReference type="PROSITE" id="PS00107">
    <property type="entry name" value="PROTEIN_KINASE_ATP"/>
    <property type="match status" value="1"/>
</dbReference>
<feature type="binding site" evidence="5">
    <location>
        <position position="41"/>
    </location>
    <ligand>
        <name>ATP</name>
        <dbReference type="ChEBI" id="CHEBI:30616"/>
    </ligand>
</feature>
<feature type="region of interest" description="Disordered" evidence="6">
    <location>
        <begin position="566"/>
        <end position="614"/>
    </location>
</feature>
<organism evidence="8 9">
    <name type="scientific">Eiseniibacteriota bacterium</name>
    <dbReference type="NCBI Taxonomy" id="2212470"/>
    <lineage>
        <taxon>Bacteria</taxon>
        <taxon>Candidatus Eiseniibacteriota</taxon>
    </lineage>
</organism>
<dbReference type="GO" id="GO:0004674">
    <property type="term" value="F:protein serine/threonine kinase activity"/>
    <property type="evidence" value="ECO:0007669"/>
    <property type="project" value="TreeGrafter"/>
</dbReference>
<keyword evidence="3 8" id="KW-0418">Kinase</keyword>
<dbReference type="SUPFAM" id="SSF48452">
    <property type="entry name" value="TPR-like"/>
    <property type="match status" value="1"/>
</dbReference>
<evidence type="ECO:0000313" key="9">
    <source>
        <dbReference type="Proteomes" id="UP000316609"/>
    </source>
</evidence>
<dbReference type="Gene3D" id="3.40.50.10070">
    <property type="entry name" value="TolB, N-terminal domain"/>
    <property type="match status" value="1"/>
</dbReference>
<dbReference type="PROSITE" id="PS00108">
    <property type="entry name" value="PROTEIN_KINASE_ST"/>
    <property type="match status" value="1"/>
</dbReference>
<dbReference type="PANTHER" id="PTHR43289">
    <property type="entry name" value="MITOGEN-ACTIVATED PROTEIN KINASE KINASE KINASE 20-RELATED"/>
    <property type="match status" value="1"/>
</dbReference>
<comment type="caution">
    <text evidence="8">The sequence shown here is derived from an EMBL/GenBank/DDBJ whole genome shotgun (WGS) entry which is preliminary data.</text>
</comment>
<dbReference type="CDD" id="cd14014">
    <property type="entry name" value="STKc_PknB_like"/>
    <property type="match status" value="1"/>
</dbReference>
<dbReference type="InterPro" id="IPR017441">
    <property type="entry name" value="Protein_kinase_ATP_BS"/>
</dbReference>
<keyword evidence="2 5" id="KW-0547">Nucleotide-binding</keyword>
<evidence type="ECO:0000256" key="4">
    <source>
        <dbReference type="ARBA" id="ARBA00022840"/>
    </source>
</evidence>
<feature type="compositionally biased region" description="Basic residues" evidence="6">
    <location>
        <begin position="566"/>
        <end position="580"/>
    </location>
</feature>